<dbReference type="Gene3D" id="3.30.1490.20">
    <property type="entry name" value="ATP-grasp fold, A domain"/>
    <property type="match status" value="1"/>
</dbReference>
<dbReference type="PROSITE" id="PS00843">
    <property type="entry name" value="DALA_DALA_LIGASE_1"/>
    <property type="match status" value="1"/>
</dbReference>
<dbReference type="Gene3D" id="3.30.470.20">
    <property type="entry name" value="ATP-grasp fold, B domain"/>
    <property type="match status" value="1"/>
</dbReference>
<organism evidence="23 24">
    <name type="scientific">Candidatus Pantoea varia</name>
    <dbReference type="NCBI Taxonomy" id="1881036"/>
    <lineage>
        <taxon>Bacteria</taxon>
        <taxon>Pseudomonadati</taxon>
        <taxon>Pseudomonadota</taxon>
        <taxon>Gammaproteobacteria</taxon>
        <taxon>Enterobacterales</taxon>
        <taxon>Erwiniaceae</taxon>
        <taxon>Pantoea</taxon>
    </lineage>
</organism>
<gene>
    <name evidence="18" type="primary">ddl</name>
    <name evidence="23" type="ORF">SAMN05428971_2601</name>
</gene>
<evidence type="ECO:0000256" key="15">
    <source>
        <dbReference type="ARBA" id="ARBA00023316"/>
    </source>
</evidence>
<evidence type="ECO:0000256" key="2">
    <source>
        <dbReference type="ARBA" id="ARBA00003921"/>
    </source>
</evidence>
<dbReference type="GO" id="GO:0008716">
    <property type="term" value="F:D-alanine-D-alanine ligase activity"/>
    <property type="evidence" value="ECO:0007669"/>
    <property type="project" value="UniProtKB-UniRule"/>
</dbReference>
<evidence type="ECO:0000256" key="13">
    <source>
        <dbReference type="ARBA" id="ARBA00022984"/>
    </source>
</evidence>
<keyword evidence="9 21" id="KW-0547">Nucleotide-binding</keyword>
<evidence type="ECO:0000256" key="8">
    <source>
        <dbReference type="ARBA" id="ARBA00022723"/>
    </source>
</evidence>
<keyword evidence="12 18" id="KW-0133">Cell shape</keyword>
<evidence type="ECO:0000256" key="16">
    <source>
        <dbReference type="ARBA" id="ARBA00047614"/>
    </source>
</evidence>
<evidence type="ECO:0000256" key="17">
    <source>
        <dbReference type="ARBA" id="ARBA00060592"/>
    </source>
</evidence>
<evidence type="ECO:0000256" key="11">
    <source>
        <dbReference type="ARBA" id="ARBA00022842"/>
    </source>
</evidence>
<evidence type="ECO:0000256" key="14">
    <source>
        <dbReference type="ARBA" id="ARBA00023211"/>
    </source>
</evidence>
<dbReference type="PANTHER" id="PTHR23132:SF23">
    <property type="entry name" value="D-ALANINE--D-ALANINE LIGASE B"/>
    <property type="match status" value="1"/>
</dbReference>
<accession>A0A1I5D5A2</accession>
<dbReference type="GO" id="GO:0005829">
    <property type="term" value="C:cytosol"/>
    <property type="evidence" value="ECO:0007669"/>
    <property type="project" value="UniProtKB-ARBA"/>
</dbReference>
<comment type="cofactor">
    <cofactor evidence="20">
        <name>Mg(2+)</name>
        <dbReference type="ChEBI" id="CHEBI:18420"/>
    </cofactor>
    <cofactor evidence="20">
        <name>Mn(2+)</name>
        <dbReference type="ChEBI" id="CHEBI:29035"/>
    </cofactor>
    <text evidence="20">Binds 2 magnesium or manganese ions per subunit.</text>
</comment>
<dbReference type="InterPro" id="IPR011761">
    <property type="entry name" value="ATP-grasp"/>
</dbReference>
<dbReference type="OrthoDB" id="9813261at2"/>
<keyword evidence="14 20" id="KW-0464">Manganese</keyword>
<keyword evidence="24" id="KW-1185">Reference proteome</keyword>
<dbReference type="FunFam" id="3.40.50.20:FF:000013">
    <property type="entry name" value="D-alanine--D-alanine ligase"/>
    <property type="match status" value="1"/>
</dbReference>
<proteinExistence type="inferred from homology"/>
<dbReference type="InterPro" id="IPR016185">
    <property type="entry name" value="PreATP-grasp_dom_sf"/>
</dbReference>
<dbReference type="NCBIfam" id="NF002378">
    <property type="entry name" value="PRK01372.1"/>
    <property type="match status" value="1"/>
</dbReference>
<dbReference type="EC" id="6.3.2.4" evidence="18"/>
<dbReference type="Pfam" id="PF01820">
    <property type="entry name" value="Dala_Dala_lig_N"/>
    <property type="match status" value="1"/>
</dbReference>
<dbReference type="GO" id="GO:0071555">
    <property type="term" value="P:cell wall organization"/>
    <property type="evidence" value="ECO:0007669"/>
    <property type="project" value="UniProtKB-KW"/>
</dbReference>
<evidence type="ECO:0000256" key="19">
    <source>
        <dbReference type="PIRSR" id="PIRSR039102-1"/>
    </source>
</evidence>
<dbReference type="SUPFAM" id="SSF56059">
    <property type="entry name" value="Glutathione synthetase ATP-binding domain-like"/>
    <property type="match status" value="1"/>
</dbReference>
<dbReference type="AlphaFoldDB" id="A0A1I5D5A2"/>
<sequence length="306" mass="32914">MADKVAVLMGGTSAEREVSLNSGQAVMAGLREMGIDAHGIDTRDVSVLTLKEQGFTKAFIALHGRGGEDGTMQAVLEFLQLPYTGSGVMASAVTMDKLRTKLLWQGRGLPSGKFVWLTRQQFDAGLDEENIAQIAALGLPLFVKPACEGSSVGISRVNDLSALPAALEMAFKYDNDVLVEAFLSGAEYTVAIVGDRILPSIEIKSASEFYDYEAKYISDDTQYVCPADLSAEREAELQQLVLAAWRALGCRGWGRVDVMTDGEGRFQLLEANTSPGMTSHSLVPMAAKQAGMSFPQLVAHILELAD</sequence>
<feature type="binding site" evidence="20">
    <location>
        <position position="272"/>
    </location>
    <ligand>
        <name>Mg(2+)</name>
        <dbReference type="ChEBI" id="CHEBI:18420"/>
        <label>2</label>
    </ligand>
</feature>
<dbReference type="PROSITE" id="PS50975">
    <property type="entry name" value="ATP_GRASP"/>
    <property type="match status" value="1"/>
</dbReference>
<dbReference type="PIRSF" id="PIRSF039102">
    <property type="entry name" value="Ddl/VanB"/>
    <property type="match status" value="1"/>
</dbReference>
<feature type="domain" description="ATP-grasp" evidence="22">
    <location>
        <begin position="101"/>
        <end position="303"/>
    </location>
</feature>
<dbReference type="SUPFAM" id="SSF52440">
    <property type="entry name" value="PreATP-grasp domain"/>
    <property type="match status" value="1"/>
</dbReference>
<feature type="active site" evidence="19">
    <location>
        <position position="150"/>
    </location>
</feature>
<comment type="cofactor">
    <cofactor evidence="1">
        <name>Mn(2+)</name>
        <dbReference type="ChEBI" id="CHEBI:29035"/>
    </cofactor>
</comment>
<dbReference type="InterPro" id="IPR011095">
    <property type="entry name" value="Dala_Dala_lig_C"/>
</dbReference>
<dbReference type="InterPro" id="IPR005905">
    <property type="entry name" value="D_ala_D_ala"/>
</dbReference>
<comment type="subcellular location">
    <subcellularLocation>
        <location evidence="3 18">Cytoplasm</location>
    </subcellularLocation>
</comment>
<comment type="function">
    <text evidence="2 18">Cell wall formation.</text>
</comment>
<dbReference type="PANTHER" id="PTHR23132">
    <property type="entry name" value="D-ALANINE--D-ALANINE LIGASE"/>
    <property type="match status" value="1"/>
</dbReference>
<evidence type="ECO:0000256" key="5">
    <source>
        <dbReference type="ARBA" id="ARBA00010871"/>
    </source>
</evidence>
<evidence type="ECO:0000256" key="1">
    <source>
        <dbReference type="ARBA" id="ARBA00001936"/>
    </source>
</evidence>
<keyword evidence="6 18" id="KW-0963">Cytoplasm</keyword>
<dbReference type="GO" id="GO:0046872">
    <property type="term" value="F:metal ion binding"/>
    <property type="evidence" value="ECO:0007669"/>
    <property type="project" value="UniProtKB-KW"/>
</dbReference>
<dbReference type="PROSITE" id="PS00844">
    <property type="entry name" value="DALA_DALA_LIGASE_2"/>
    <property type="match status" value="1"/>
</dbReference>
<dbReference type="GO" id="GO:0009252">
    <property type="term" value="P:peptidoglycan biosynthetic process"/>
    <property type="evidence" value="ECO:0007669"/>
    <property type="project" value="UniProtKB-UniRule"/>
</dbReference>
<keyword evidence="15 18" id="KW-0961">Cell wall biogenesis/degradation</keyword>
<feature type="binding site" evidence="20">
    <location>
        <position position="270"/>
    </location>
    <ligand>
        <name>Mg(2+)</name>
        <dbReference type="ChEBI" id="CHEBI:18420"/>
        <label>1</label>
    </ligand>
</feature>
<dbReference type="RefSeq" id="WP_090964264.1">
    <property type="nucleotide sequence ID" value="NZ_FOVG01000002.1"/>
</dbReference>
<dbReference type="FunFam" id="3.30.470.20:FF:000008">
    <property type="entry name" value="D-alanine--D-alanine ligase"/>
    <property type="match status" value="1"/>
</dbReference>
<evidence type="ECO:0000256" key="7">
    <source>
        <dbReference type="ARBA" id="ARBA00022598"/>
    </source>
</evidence>
<comment type="similarity">
    <text evidence="5 18">Belongs to the D-alanine--D-alanine ligase family.</text>
</comment>
<feature type="binding site" evidence="20">
    <location>
        <position position="270"/>
    </location>
    <ligand>
        <name>Mg(2+)</name>
        <dbReference type="ChEBI" id="CHEBI:18420"/>
        <label>2</label>
    </ligand>
</feature>
<dbReference type="HAMAP" id="MF_00047">
    <property type="entry name" value="Dala_Dala_lig"/>
    <property type="match status" value="1"/>
</dbReference>
<protein>
    <recommendedName>
        <fullName evidence="18">D-alanine--D-alanine ligase</fullName>
        <ecNumber evidence="18">6.3.2.4</ecNumber>
    </recommendedName>
    <alternativeName>
        <fullName evidence="18">D-Ala-D-Ala ligase</fullName>
    </alternativeName>
    <alternativeName>
        <fullName evidence="18">D-alanylalanine synthetase</fullName>
    </alternativeName>
</protein>
<dbReference type="NCBIfam" id="TIGR01205">
    <property type="entry name" value="D_ala_D_alaTIGR"/>
    <property type="match status" value="1"/>
</dbReference>
<comment type="pathway">
    <text evidence="17">Glycan biosynthesis.</text>
</comment>
<evidence type="ECO:0000256" key="6">
    <source>
        <dbReference type="ARBA" id="ARBA00022490"/>
    </source>
</evidence>
<dbReference type="FunFam" id="3.30.1490.20:FF:000007">
    <property type="entry name" value="D-alanine--D-alanine ligase"/>
    <property type="match status" value="1"/>
</dbReference>
<feature type="active site" evidence="19">
    <location>
        <position position="15"/>
    </location>
</feature>
<reference evidence="24" key="1">
    <citation type="submission" date="2016-10" db="EMBL/GenBank/DDBJ databases">
        <authorList>
            <person name="Varghese N."/>
            <person name="Submissions S."/>
        </authorList>
    </citation>
    <scope>NUCLEOTIDE SEQUENCE [LARGE SCALE GENOMIC DNA]</scope>
    <source>
        <strain evidence="24">OV426</strain>
    </source>
</reference>
<dbReference type="InterPro" id="IPR011127">
    <property type="entry name" value="Dala_Dala_lig_N"/>
</dbReference>
<evidence type="ECO:0000313" key="24">
    <source>
        <dbReference type="Proteomes" id="UP000198968"/>
    </source>
</evidence>
<dbReference type="Proteomes" id="UP000198968">
    <property type="component" value="Unassembled WGS sequence"/>
</dbReference>
<keyword evidence="10 21" id="KW-0067">ATP-binding</keyword>
<feature type="binding site" evidence="20">
    <location>
        <position position="257"/>
    </location>
    <ligand>
        <name>Mg(2+)</name>
        <dbReference type="ChEBI" id="CHEBI:18420"/>
        <label>1</label>
    </ligand>
</feature>
<evidence type="ECO:0000256" key="3">
    <source>
        <dbReference type="ARBA" id="ARBA00004496"/>
    </source>
</evidence>
<comment type="catalytic activity">
    <reaction evidence="16 18">
        <text>2 D-alanine + ATP = D-alanyl-D-alanine + ADP + phosphate + H(+)</text>
        <dbReference type="Rhea" id="RHEA:11224"/>
        <dbReference type="ChEBI" id="CHEBI:15378"/>
        <dbReference type="ChEBI" id="CHEBI:30616"/>
        <dbReference type="ChEBI" id="CHEBI:43474"/>
        <dbReference type="ChEBI" id="CHEBI:57416"/>
        <dbReference type="ChEBI" id="CHEBI:57822"/>
        <dbReference type="ChEBI" id="CHEBI:456216"/>
        <dbReference type="EC" id="6.3.2.4"/>
    </reaction>
</comment>
<evidence type="ECO:0000256" key="9">
    <source>
        <dbReference type="ARBA" id="ARBA00022741"/>
    </source>
</evidence>
<evidence type="ECO:0000256" key="21">
    <source>
        <dbReference type="PROSITE-ProRule" id="PRU00409"/>
    </source>
</evidence>
<dbReference type="GO" id="GO:0008360">
    <property type="term" value="P:regulation of cell shape"/>
    <property type="evidence" value="ECO:0007669"/>
    <property type="project" value="UniProtKB-KW"/>
</dbReference>
<dbReference type="GO" id="GO:0005524">
    <property type="term" value="F:ATP binding"/>
    <property type="evidence" value="ECO:0007669"/>
    <property type="project" value="UniProtKB-UniRule"/>
</dbReference>
<keyword evidence="8 20" id="KW-0479">Metal-binding</keyword>
<evidence type="ECO:0000256" key="20">
    <source>
        <dbReference type="PIRSR" id="PIRSR039102-3"/>
    </source>
</evidence>
<evidence type="ECO:0000256" key="10">
    <source>
        <dbReference type="ARBA" id="ARBA00022840"/>
    </source>
</evidence>
<dbReference type="InterPro" id="IPR013815">
    <property type="entry name" value="ATP_grasp_subdomain_1"/>
</dbReference>
<evidence type="ECO:0000259" key="22">
    <source>
        <dbReference type="PROSITE" id="PS50975"/>
    </source>
</evidence>
<comment type="pathway">
    <text evidence="4 18">Cell wall biogenesis; peptidoglycan biosynthesis.</text>
</comment>
<dbReference type="UniPathway" id="UPA00219"/>
<keyword evidence="11 20" id="KW-0460">Magnesium</keyword>
<keyword evidence="13 18" id="KW-0573">Peptidoglycan synthesis</keyword>
<dbReference type="Gene3D" id="3.40.50.20">
    <property type="match status" value="1"/>
</dbReference>
<name>A0A1I5D5A2_9GAMM</name>
<evidence type="ECO:0000256" key="12">
    <source>
        <dbReference type="ARBA" id="ARBA00022960"/>
    </source>
</evidence>
<evidence type="ECO:0000256" key="18">
    <source>
        <dbReference type="HAMAP-Rule" id="MF_00047"/>
    </source>
</evidence>
<feature type="active site" evidence="19">
    <location>
        <position position="281"/>
    </location>
</feature>
<dbReference type="Pfam" id="PF07478">
    <property type="entry name" value="Dala_Dala_lig_C"/>
    <property type="match status" value="1"/>
</dbReference>
<dbReference type="InterPro" id="IPR000291">
    <property type="entry name" value="D-Ala_lig_Van_CS"/>
</dbReference>
<evidence type="ECO:0000313" key="23">
    <source>
        <dbReference type="EMBL" id="SFN94428.1"/>
    </source>
</evidence>
<evidence type="ECO:0000256" key="4">
    <source>
        <dbReference type="ARBA" id="ARBA00004752"/>
    </source>
</evidence>
<keyword evidence="7 18" id="KW-0436">Ligase</keyword>
<dbReference type="EMBL" id="FOVG01000002">
    <property type="protein sequence ID" value="SFN94428.1"/>
    <property type="molecule type" value="Genomic_DNA"/>
</dbReference>